<reference evidence="3 4" key="1">
    <citation type="submission" date="2020-06" db="EMBL/GenBank/DDBJ databases">
        <title>Transcriptomic and genomic resources for Thalictrum thalictroides and T. hernandezii: Facilitating candidate gene discovery in an emerging model plant lineage.</title>
        <authorList>
            <person name="Arias T."/>
            <person name="Riano-Pachon D.M."/>
            <person name="Di Stilio V.S."/>
        </authorList>
    </citation>
    <scope>NUCLEOTIDE SEQUENCE [LARGE SCALE GENOMIC DNA]</scope>
    <source>
        <strain evidence="4">cv. WT478/WT964</strain>
        <tissue evidence="3">Leaves</tissue>
    </source>
</reference>
<dbReference type="SMART" id="SM00315">
    <property type="entry name" value="RGS"/>
    <property type="match status" value="1"/>
</dbReference>
<keyword evidence="1" id="KW-0812">Transmembrane</keyword>
<dbReference type="AlphaFoldDB" id="A0A7J6USP0"/>
<gene>
    <name evidence="3" type="ORF">FRX31_034856</name>
</gene>
<organism evidence="3 4">
    <name type="scientific">Thalictrum thalictroides</name>
    <name type="common">Rue-anemone</name>
    <name type="synonym">Anemone thalictroides</name>
    <dbReference type="NCBI Taxonomy" id="46969"/>
    <lineage>
        <taxon>Eukaryota</taxon>
        <taxon>Viridiplantae</taxon>
        <taxon>Streptophyta</taxon>
        <taxon>Embryophyta</taxon>
        <taxon>Tracheophyta</taxon>
        <taxon>Spermatophyta</taxon>
        <taxon>Magnoliopsida</taxon>
        <taxon>Ranunculales</taxon>
        <taxon>Ranunculaceae</taxon>
        <taxon>Thalictroideae</taxon>
        <taxon>Thalictrum</taxon>
    </lineage>
</organism>
<dbReference type="OrthoDB" id="196547at2759"/>
<feature type="transmembrane region" description="Helical" evidence="1">
    <location>
        <begin position="197"/>
        <end position="218"/>
    </location>
</feature>
<proteinExistence type="predicted"/>
<feature type="transmembrane region" description="Helical" evidence="1">
    <location>
        <begin position="89"/>
        <end position="110"/>
    </location>
</feature>
<dbReference type="PANTHER" id="PTHR10845">
    <property type="entry name" value="REGULATOR OF G PROTEIN SIGNALING"/>
    <property type="match status" value="1"/>
</dbReference>
<evidence type="ECO:0000313" key="4">
    <source>
        <dbReference type="Proteomes" id="UP000554482"/>
    </source>
</evidence>
<dbReference type="Pfam" id="PF00615">
    <property type="entry name" value="RGS"/>
    <property type="match status" value="1"/>
</dbReference>
<evidence type="ECO:0000259" key="2">
    <source>
        <dbReference type="PROSITE" id="PS50132"/>
    </source>
</evidence>
<feature type="transmembrane region" description="Helical" evidence="1">
    <location>
        <begin position="53"/>
        <end position="77"/>
    </location>
</feature>
<protein>
    <submittedName>
        <fullName evidence="3">Regulator of G-protein signaling 1-like</fullName>
    </submittedName>
</protein>
<dbReference type="PROSITE" id="PS50132">
    <property type="entry name" value="RGS"/>
    <property type="match status" value="1"/>
</dbReference>
<dbReference type="Gene3D" id="1.10.167.10">
    <property type="entry name" value="Regulator of G-protein Signalling 4, domain 2"/>
    <property type="match status" value="1"/>
</dbReference>
<evidence type="ECO:0000313" key="3">
    <source>
        <dbReference type="EMBL" id="KAF5175557.1"/>
    </source>
</evidence>
<keyword evidence="1" id="KW-0472">Membrane</keyword>
<dbReference type="Proteomes" id="UP000554482">
    <property type="component" value="Unassembled WGS sequence"/>
</dbReference>
<dbReference type="InterPro" id="IPR044926">
    <property type="entry name" value="RGS_subdomain_2"/>
</dbReference>
<feature type="transmembrane region" description="Helical" evidence="1">
    <location>
        <begin position="162"/>
        <end position="185"/>
    </location>
</feature>
<feature type="transmembrane region" description="Helical" evidence="1">
    <location>
        <begin position="230"/>
        <end position="250"/>
    </location>
</feature>
<keyword evidence="4" id="KW-1185">Reference proteome</keyword>
<dbReference type="EMBL" id="JABWDY010043896">
    <property type="protein sequence ID" value="KAF5175557.1"/>
    <property type="molecule type" value="Genomic_DNA"/>
</dbReference>
<dbReference type="InterPro" id="IPR016137">
    <property type="entry name" value="RGS"/>
</dbReference>
<keyword evidence="1" id="KW-1133">Transmembrane helix</keyword>
<feature type="transmembrane region" description="Helical" evidence="1">
    <location>
        <begin position="20"/>
        <end position="41"/>
    </location>
</feature>
<dbReference type="InterPro" id="IPR036305">
    <property type="entry name" value="RGS_sf"/>
</dbReference>
<feature type="domain" description="RGS" evidence="2">
    <location>
        <begin position="299"/>
        <end position="417"/>
    </location>
</feature>
<accession>A0A7J6USP0</accession>
<comment type="caution">
    <text evidence="3">The sequence shown here is derived from an EMBL/GenBank/DDBJ whole genome shotgun (WGS) entry which is preliminary data.</text>
</comment>
<dbReference type="SUPFAM" id="SSF48097">
    <property type="entry name" value="Regulator of G-protein signaling, RGS"/>
    <property type="match status" value="1"/>
</dbReference>
<dbReference type="PANTHER" id="PTHR10845:SF192">
    <property type="entry name" value="DOUBLE HIT, ISOFORM B"/>
    <property type="match status" value="1"/>
</dbReference>
<feature type="transmembrane region" description="Helical" evidence="1">
    <location>
        <begin position="130"/>
        <end position="150"/>
    </location>
</feature>
<sequence length="460" mass="52298">MSNSSSISCAVEGGCPSDYVAISISSLCMILLLIRSTLPFLVNKVPRRKGSDFWLLLIQIYASFSFLFSIMMAGNFLKFKRRHWWQSCYMWAGWFGGPLGFGLLTSCRIVQALKLYYLFVKRRLSPIKTYVLLPLILLPWIGLAACLHISKPLNSRCHNRSAWVIPVISLHILYVAAMVGITQAVRHIEFRFHEFKDLLQGIVVSTIVIGIWIASYVMNEVHDENAWLQLTSRFLLLVTAGILVLAFYSASISQPLLSQMSLKRGVPHDTDMMGRALGGPDSGLLLQMGPKMEIDANEPLDKLLHNKRFRRSFMAFADSCLAGESVHFYDEVHDLSKIPVNESVSRVYMARHIIEKYIVSGAIMEVNISHRTRQEIMGSLDLAHPNLFNNAVNELMQLMKTNLAKDYWSSMFFVKLKEESSTPSDNHEFFERMVGWDYSPRLSVVHNGDDPFHQEHSLNA</sequence>
<name>A0A7J6USP0_THATH</name>
<evidence type="ECO:0000256" key="1">
    <source>
        <dbReference type="SAM" id="Phobius"/>
    </source>
</evidence>